<accession>A0AA91SSC5</accession>
<protein>
    <recommendedName>
        <fullName evidence="3">Transposase</fullName>
    </recommendedName>
</protein>
<sequence>MRALEDVTYADIDWGRTPTTHHGVTLSGVRRIAQIAGVSWPHEPETCGAGPLETVWVCGGQVLLCRGCGLDAT</sequence>
<dbReference type="EMBL" id="NCXO01000009">
    <property type="protein sequence ID" value="OSC34611.1"/>
    <property type="molecule type" value="Genomic_DNA"/>
</dbReference>
<evidence type="ECO:0008006" key="3">
    <source>
        <dbReference type="Google" id="ProtNLM"/>
    </source>
</evidence>
<dbReference type="AlphaFoldDB" id="A0AA91SSC5"/>
<reference evidence="1 2" key="1">
    <citation type="submission" date="2017-04" db="EMBL/GenBank/DDBJ databases">
        <title>The new phylogeny of genus Mycobacterium.</title>
        <authorList>
            <person name="Tortoli E."/>
            <person name="Trovato A."/>
            <person name="Cirillo D.M."/>
        </authorList>
    </citation>
    <scope>NUCLEOTIDE SEQUENCE [LARGE SCALE GENOMIC DNA]</scope>
    <source>
        <strain evidence="1 2">KCTC 19819</strain>
    </source>
</reference>
<keyword evidence="2" id="KW-1185">Reference proteome</keyword>
<proteinExistence type="predicted"/>
<evidence type="ECO:0000313" key="2">
    <source>
        <dbReference type="Proteomes" id="UP000193577"/>
    </source>
</evidence>
<dbReference type="Proteomes" id="UP000193577">
    <property type="component" value="Unassembled WGS sequence"/>
</dbReference>
<organism evidence="1 2">
    <name type="scientific">Mycolicibacillus koreensis</name>
    <dbReference type="NCBI Taxonomy" id="1069220"/>
    <lineage>
        <taxon>Bacteria</taxon>
        <taxon>Bacillati</taxon>
        <taxon>Actinomycetota</taxon>
        <taxon>Actinomycetes</taxon>
        <taxon>Mycobacteriales</taxon>
        <taxon>Mycobacteriaceae</taxon>
        <taxon>Mycolicibacillus</taxon>
    </lineage>
</organism>
<comment type="caution">
    <text evidence="1">The sequence shown here is derived from an EMBL/GenBank/DDBJ whole genome shotgun (WGS) entry which is preliminary data.</text>
</comment>
<dbReference type="RefSeq" id="WP_085303047.1">
    <property type="nucleotide sequence ID" value="NZ_AP022594.1"/>
</dbReference>
<name>A0AA91SSC5_9MYCO</name>
<gene>
    <name evidence="1" type="ORF">B8W67_06480</name>
</gene>
<evidence type="ECO:0000313" key="1">
    <source>
        <dbReference type="EMBL" id="OSC34611.1"/>
    </source>
</evidence>